<organism evidence="2 3">
    <name type="scientific">Streptomyces nojiriensis</name>
    <dbReference type="NCBI Taxonomy" id="66374"/>
    <lineage>
        <taxon>Bacteria</taxon>
        <taxon>Bacillati</taxon>
        <taxon>Actinomycetota</taxon>
        <taxon>Actinomycetes</taxon>
        <taxon>Kitasatosporales</taxon>
        <taxon>Streptomycetaceae</taxon>
        <taxon>Streptomyces</taxon>
    </lineage>
</organism>
<evidence type="ECO:0000313" key="2">
    <source>
        <dbReference type="EMBL" id="GHI66139.1"/>
    </source>
</evidence>
<gene>
    <name evidence="2" type="ORF">Snoj_00570</name>
</gene>
<comment type="caution">
    <text evidence="2">The sequence shown here is derived from an EMBL/GenBank/DDBJ whole genome shotgun (WGS) entry which is preliminary data.</text>
</comment>
<sequence>MRPGTFVSSGVSWRYRGFNGGRPGSAVLAMQAHTIEGITEEQVHAFAEEIKKAGPDTFDMAAHEKKIKPKYTGTSRGPAGKLLHSVASAIMRAQSEVNEARFQAGMKRLQARQDQVGRTSHGVVRFGDDGRLGVNGVAPEYQWNEDKKKEEKTIGADWAPRTNPALWVKVVDGWAKDGHWGATSRSPAVPRTARGSTPRTAG</sequence>
<protein>
    <submittedName>
        <fullName evidence="2">Uncharacterized protein</fullName>
    </submittedName>
</protein>
<dbReference type="EMBL" id="BNEC01000002">
    <property type="protein sequence ID" value="GHI66139.1"/>
    <property type="molecule type" value="Genomic_DNA"/>
</dbReference>
<keyword evidence="3" id="KW-1185">Reference proteome</keyword>
<dbReference type="Proteomes" id="UP000613974">
    <property type="component" value="Unassembled WGS sequence"/>
</dbReference>
<accession>A0ABQ3SDD5</accession>
<feature type="region of interest" description="Disordered" evidence="1">
    <location>
        <begin position="179"/>
        <end position="202"/>
    </location>
</feature>
<evidence type="ECO:0000313" key="3">
    <source>
        <dbReference type="Proteomes" id="UP000613974"/>
    </source>
</evidence>
<reference evidence="3" key="1">
    <citation type="submission" date="2023-07" db="EMBL/GenBank/DDBJ databases">
        <title>Whole genome shotgun sequence of Streptomyces nojiriensis NBRC 13794.</title>
        <authorList>
            <person name="Komaki H."/>
            <person name="Tamura T."/>
        </authorList>
    </citation>
    <scope>NUCLEOTIDE SEQUENCE [LARGE SCALE GENOMIC DNA]</scope>
    <source>
        <strain evidence="3">NBRC 13794</strain>
    </source>
</reference>
<proteinExistence type="predicted"/>
<evidence type="ECO:0000256" key="1">
    <source>
        <dbReference type="SAM" id="MobiDB-lite"/>
    </source>
</evidence>
<name>A0ABQ3SDD5_9ACTN</name>